<comment type="caution">
    <text evidence="2">The sequence shown here is derived from an EMBL/GenBank/DDBJ whole genome shotgun (WGS) entry which is preliminary data.</text>
</comment>
<feature type="transmembrane region" description="Helical" evidence="1">
    <location>
        <begin position="78"/>
        <end position="97"/>
    </location>
</feature>
<dbReference type="InterPro" id="IPR032675">
    <property type="entry name" value="LRR_dom_sf"/>
</dbReference>
<dbReference type="Gene3D" id="3.80.10.10">
    <property type="entry name" value="Ribonuclease Inhibitor"/>
    <property type="match status" value="1"/>
</dbReference>
<feature type="transmembrane region" description="Helical" evidence="1">
    <location>
        <begin position="117"/>
        <end position="134"/>
    </location>
</feature>
<keyword evidence="3" id="KW-1185">Reference proteome</keyword>
<evidence type="ECO:0000313" key="2">
    <source>
        <dbReference type="EMBL" id="MCC9629296.1"/>
    </source>
</evidence>
<dbReference type="Proteomes" id="UP001139103">
    <property type="component" value="Unassembled WGS sequence"/>
</dbReference>
<dbReference type="AlphaFoldDB" id="A0A9X1MMH1"/>
<keyword evidence="1" id="KW-1133">Transmembrane helix</keyword>
<evidence type="ECO:0000256" key="1">
    <source>
        <dbReference type="SAM" id="Phobius"/>
    </source>
</evidence>
<keyword evidence="1" id="KW-0812">Transmembrane</keyword>
<gene>
    <name evidence="2" type="ORF">LOC68_12905</name>
</gene>
<dbReference type="EMBL" id="JAJKFT010000010">
    <property type="protein sequence ID" value="MCC9629296.1"/>
    <property type="molecule type" value="Genomic_DNA"/>
</dbReference>
<sequence>MTKLRQWTTFAFAPLWRWKWLFLISFLATSYCALTAIRDEPFPGYLEQGWPKRYSTRLSEPAEPSPWLAFTCLEELDLPALVFNLSITLTLSLVIVYAWHRHCERHGSWRQFDLKELMLITLLLATGIGMTIHWRSRFLADQQYLHEISDVGWHPHLSQKKTPPWYLQPQYSCGLLGQRNWSHHHCIVWGPVAEVPDINRATKLLVERGDRLPAHVTDLILNDSNLNDDGVAALSQWAPNCRELRIDSTTSISTAGFRQIRERMHRLELLLVNGDDKLSDECIQEIGKMRSLKFLVIVDTQEKTHVESLRYLRNLSHLEYVQPPEHWEIPPSDRDEFAQRGVQFFHIGRSRSMPN</sequence>
<feature type="transmembrane region" description="Helical" evidence="1">
    <location>
        <begin position="20"/>
        <end position="37"/>
    </location>
</feature>
<dbReference type="RefSeq" id="WP_230219157.1">
    <property type="nucleotide sequence ID" value="NZ_JAJKFT010000010.1"/>
</dbReference>
<keyword evidence="1" id="KW-0472">Membrane</keyword>
<organism evidence="2 3">
    <name type="scientific">Blastopirellula sediminis</name>
    <dbReference type="NCBI Taxonomy" id="2894196"/>
    <lineage>
        <taxon>Bacteria</taxon>
        <taxon>Pseudomonadati</taxon>
        <taxon>Planctomycetota</taxon>
        <taxon>Planctomycetia</taxon>
        <taxon>Pirellulales</taxon>
        <taxon>Pirellulaceae</taxon>
        <taxon>Blastopirellula</taxon>
    </lineage>
</organism>
<accession>A0A9X1MMH1</accession>
<proteinExistence type="predicted"/>
<evidence type="ECO:0000313" key="3">
    <source>
        <dbReference type="Proteomes" id="UP001139103"/>
    </source>
</evidence>
<protein>
    <submittedName>
        <fullName evidence="2">Uncharacterized protein</fullName>
    </submittedName>
</protein>
<dbReference type="SUPFAM" id="SSF52047">
    <property type="entry name" value="RNI-like"/>
    <property type="match status" value="1"/>
</dbReference>
<name>A0A9X1MMH1_9BACT</name>
<reference evidence="2" key="1">
    <citation type="submission" date="2021-11" db="EMBL/GenBank/DDBJ databases">
        <title>Genome sequence.</title>
        <authorList>
            <person name="Sun Q."/>
        </authorList>
    </citation>
    <scope>NUCLEOTIDE SEQUENCE</scope>
    <source>
        <strain evidence="2">JC732</strain>
    </source>
</reference>